<organism evidence="2 3">
    <name type="scientific">Ajellomyces dermatitidis (strain ER-3 / ATCC MYA-2586)</name>
    <name type="common">Blastomyces dermatitidis</name>
    <dbReference type="NCBI Taxonomy" id="559297"/>
    <lineage>
        <taxon>Eukaryota</taxon>
        <taxon>Fungi</taxon>
        <taxon>Dikarya</taxon>
        <taxon>Ascomycota</taxon>
        <taxon>Pezizomycotina</taxon>
        <taxon>Eurotiomycetes</taxon>
        <taxon>Eurotiomycetidae</taxon>
        <taxon>Onygenales</taxon>
        <taxon>Ajellomycetaceae</taxon>
        <taxon>Blastomyces</taxon>
    </lineage>
</organism>
<feature type="compositionally biased region" description="Basic and acidic residues" evidence="1">
    <location>
        <begin position="1"/>
        <end position="14"/>
    </location>
</feature>
<evidence type="ECO:0000313" key="2">
    <source>
        <dbReference type="EMBL" id="OAT01042.1"/>
    </source>
</evidence>
<evidence type="ECO:0000256" key="1">
    <source>
        <dbReference type="SAM" id="MobiDB-lite"/>
    </source>
</evidence>
<dbReference type="Proteomes" id="UP000002039">
    <property type="component" value="Unassembled WGS sequence"/>
</dbReference>
<evidence type="ECO:0000313" key="3">
    <source>
        <dbReference type="Proteomes" id="UP000002039"/>
    </source>
</evidence>
<keyword evidence="3" id="KW-1185">Reference proteome</keyword>
<name>A0ABX2VV59_AJEDR</name>
<feature type="region of interest" description="Disordered" evidence="1">
    <location>
        <begin position="1"/>
        <end position="22"/>
    </location>
</feature>
<dbReference type="RefSeq" id="XP_045280769.1">
    <property type="nucleotide sequence ID" value="XM_045426060.1"/>
</dbReference>
<sequence>MGPGQDKNDGRETFNDTQVPYQQPGSMFNVGVFLDTDSNPLVPIWKSSLNWASQYLFDHSITVYRVMT</sequence>
<accession>A0ABX2VV59</accession>
<dbReference type="GeneID" id="69031766"/>
<protein>
    <submittedName>
        <fullName evidence="2">Uncharacterized protein</fullName>
    </submittedName>
</protein>
<gene>
    <name evidence="2" type="ORF">BDCG_16874</name>
</gene>
<reference evidence="3" key="1">
    <citation type="journal article" date="2015" name="PLoS Genet.">
        <title>The dynamic genome and transcriptome of the human fungal pathogen Blastomyces and close relative Emmonsia.</title>
        <authorList>
            <person name="Munoz J.F."/>
            <person name="Gauthier G.M."/>
            <person name="Desjardins C.A."/>
            <person name="Gallo J.E."/>
            <person name="Holder J."/>
            <person name="Sullivan T.D."/>
            <person name="Marty A.J."/>
            <person name="Carmen J.C."/>
            <person name="Chen Z."/>
            <person name="Ding L."/>
            <person name="Gujja S."/>
            <person name="Magrini V."/>
            <person name="Misas E."/>
            <person name="Mitreva M."/>
            <person name="Priest M."/>
            <person name="Saif S."/>
            <person name="Whiston E.A."/>
            <person name="Young S."/>
            <person name="Zeng Q."/>
            <person name="Goldman W.E."/>
            <person name="Mardis E.R."/>
            <person name="Taylor J.W."/>
            <person name="McEwen J.G."/>
            <person name="Clay O.K."/>
            <person name="Klein B.S."/>
            <person name="Cuomo C.A."/>
        </authorList>
    </citation>
    <scope>NUCLEOTIDE SEQUENCE [LARGE SCALE GENOMIC DNA]</scope>
    <source>
        <strain evidence="3">ER-3 / ATCC MYA-2586</strain>
    </source>
</reference>
<dbReference type="EMBL" id="EQ999976">
    <property type="protein sequence ID" value="OAT01042.1"/>
    <property type="molecule type" value="Genomic_DNA"/>
</dbReference>
<proteinExistence type="predicted"/>